<keyword evidence="3" id="KW-0547">Nucleotide-binding</keyword>
<keyword evidence="5 7" id="KW-1133">Transmembrane helix</keyword>
<evidence type="ECO:0000256" key="4">
    <source>
        <dbReference type="ARBA" id="ARBA00022840"/>
    </source>
</evidence>
<dbReference type="InterPro" id="IPR011527">
    <property type="entry name" value="ABC1_TM_dom"/>
</dbReference>
<dbReference type="GO" id="GO:0005524">
    <property type="term" value="F:ATP binding"/>
    <property type="evidence" value="ECO:0007669"/>
    <property type="project" value="UniProtKB-KW"/>
</dbReference>
<dbReference type="InterPro" id="IPR003593">
    <property type="entry name" value="AAA+_ATPase"/>
</dbReference>
<reference evidence="11" key="1">
    <citation type="journal article" date="2019" name="Int. J. Syst. Evol. Microbiol.">
        <title>The Global Catalogue of Microorganisms (GCM) 10K type strain sequencing project: providing services to taxonomists for standard genome sequencing and annotation.</title>
        <authorList>
            <consortium name="The Broad Institute Genomics Platform"/>
            <consortium name="The Broad Institute Genome Sequencing Center for Infectious Disease"/>
            <person name="Wu L."/>
            <person name="Ma J."/>
        </authorList>
    </citation>
    <scope>NUCLEOTIDE SEQUENCE [LARGE SCALE GENOMIC DNA]</scope>
    <source>
        <strain evidence="11">TISTR 932</strain>
    </source>
</reference>
<dbReference type="Pfam" id="PF00005">
    <property type="entry name" value="ABC_tran"/>
    <property type="match status" value="1"/>
</dbReference>
<accession>A0ABW5TK65</accession>
<feature type="transmembrane region" description="Helical" evidence="7">
    <location>
        <begin position="135"/>
        <end position="159"/>
    </location>
</feature>
<evidence type="ECO:0000256" key="2">
    <source>
        <dbReference type="ARBA" id="ARBA00022692"/>
    </source>
</evidence>
<keyword evidence="2 7" id="KW-0812">Transmembrane</keyword>
<dbReference type="CDD" id="cd18547">
    <property type="entry name" value="ABC_6TM_Tm288_like"/>
    <property type="match status" value="1"/>
</dbReference>
<feature type="transmembrane region" description="Helical" evidence="7">
    <location>
        <begin position="26"/>
        <end position="47"/>
    </location>
</feature>
<dbReference type="CDD" id="cd03254">
    <property type="entry name" value="ABCC_Glucan_exporter_like"/>
    <property type="match status" value="1"/>
</dbReference>
<evidence type="ECO:0000256" key="6">
    <source>
        <dbReference type="ARBA" id="ARBA00023136"/>
    </source>
</evidence>
<keyword evidence="4 10" id="KW-0067">ATP-binding</keyword>
<evidence type="ECO:0000256" key="7">
    <source>
        <dbReference type="SAM" id="Phobius"/>
    </source>
</evidence>
<name>A0ABW5TK65_9ENTE</name>
<feature type="domain" description="ABC transporter" evidence="8">
    <location>
        <begin position="345"/>
        <end position="579"/>
    </location>
</feature>
<dbReference type="InterPro" id="IPR039421">
    <property type="entry name" value="Type_1_exporter"/>
</dbReference>
<sequence length="583" mass="65100">MQPRKTDFSAFRPFLPYLLKYRKENILAIVLGIINGLSAVLMSLEIGRAIDKMLGKGRVDFGGLTRELLLFAGCILVNVVSQWLIQRLGNRVAYGAATQLRKEAFDHLNRLPLRYYDQEAHGSIVSRFTNDIDAISLAVSSVFNQLFSGVAVVCLALVLMLQMSLTLTWVVLLSTPIIFFVNWSVARASQANFAAQQKSVGAISSFISEMVGNQKIVKAFHREARNQLIFEEINEELNQVGQKAQFSSSLTNPLSRFVDHLAYVAVGFAGGWLMLKGETAVTIGIISSFTIYESQFTKPFIEISGMITPIQTALAGLRRTFDLMGQPVEEDQPLCPALATVQGEIAFHQVAFSYSPDQPLIRDFDFTAYPGETVAIVGKTGAGKSTLVNLLMRFYEVTSGQITLDGQPIATVNRDQLRRKFGMVLQETWLFDGTIRENLAYGRPEASDEELYQALKKTYMYDFVQRLPEKLGTHLGSQRLKISDGQRQLLTIARTMVSQPDLLILDEATSSVDTLTEGKIQAAFLEMMKGHTSFVIAHRLSTIRNADKILVMDQGQIVEQGTHESLLQAKGWYYELYHAQFED</sequence>
<dbReference type="InterPro" id="IPR027417">
    <property type="entry name" value="P-loop_NTPase"/>
</dbReference>
<evidence type="ECO:0000259" key="9">
    <source>
        <dbReference type="PROSITE" id="PS50929"/>
    </source>
</evidence>
<dbReference type="InterPro" id="IPR036640">
    <property type="entry name" value="ABC1_TM_sf"/>
</dbReference>
<feature type="transmembrane region" description="Helical" evidence="7">
    <location>
        <begin position="68"/>
        <end position="85"/>
    </location>
</feature>
<evidence type="ECO:0000256" key="1">
    <source>
        <dbReference type="ARBA" id="ARBA00004651"/>
    </source>
</evidence>
<dbReference type="PANTHER" id="PTHR43394:SF1">
    <property type="entry name" value="ATP-BINDING CASSETTE SUB-FAMILY B MEMBER 10, MITOCHONDRIAL"/>
    <property type="match status" value="1"/>
</dbReference>
<dbReference type="Gene3D" id="1.20.1560.10">
    <property type="entry name" value="ABC transporter type 1, transmembrane domain"/>
    <property type="match status" value="1"/>
</dbReference>
<evidence type="ECO:0000259" key="8">
    <source>
        <dbReference type="PROSITE" id="PS50893"/>
    </source>
</evidence>
<organism evidence="10 11">
    <name type="scientific">Enterococcus camelliae</name>
    <dbReference type="NCBI Taxonomy" id="453959"/>
    <lineage>
        <taxon>Bacteria</taxon>
        <taxon>Bacillati</taxon>
        <taxon>Bacillota</taxon>
        <taxon>Bacilli</taxon>
        <taxon>Lactobacillales</taxon>
        <taxon>Enterococcaceae</taxon>
        <taxon>Enterococcus</taxon>
    </lineage>
</organism>
<dbReference type="PROSITE" id="PS50893">
    <property type="entry name" value="ABC_TRANSPORTER_2"/>
    <property type="match status" value="1"/>
</dbReference>
<evidence type="ECO:0000313" key="10">
    <source>
        <dbReference type="EMBL" id="MFD2728960.1"/>
    </source>
</evidence>
<keyword evidence="6 7" id="KW-0472">Membrane</keyword>
<dbReference type="Pfam" id="PF00664">
    <property type="entry name" value="ABC_membrane"/>
    <property type="match status" value="1"/>
</dbReference>
<gene>
    <name evidence="10" type="ORF">ACFSR0_05935</name>
</gene>
<dbReference type="RefSeq" id="WP_379980855.1">
    <property type="nucleotide sequence ID" value="NZ_JBHUMO010000039.1"/>
</dbReference>
<feature type="transmembrane region" description="Helical" evidence="7">
    <location>
        <begin position="166"/>
        <end position="186"/>
    </location>
</feature>
<keyword evidence="11" id="KW-1185">Reference proteome</keyword>
<dbReference type="SUPFAM" id="SSF52540">
    <property type="entry name" value="P-loop containing nucleoside triphosphate hydrolases"/>
    <property type="match status" value="1"/>
</dbReference>
<dbReference type="SMART" id="SM00382">
    <property type="entry name" value="AAA"/>
    <property type="match status" value="1"/>
</dbReference>
<dbReference type="Gene3D" id="3.40.50.300">
    <property type="entry name" value="P-loop containing nucleotide triphosphate hydrolases"/>
    <property type="match status" value="1"/>
</dbReference>
<evidence type="ECO:0000256" key="5">
    <source>
        <dbReference type="ARBA" id="ARBA00022989"/>
    </source>
</evidence>
<dbReference type="PANTHER" id="PTHR43394">
    <property type="entry name" value="ATP-DEPENDENT PERMEASE MDL1, MITOCHONDRIAL"/>
    <property type="match status" value="1"/>
</dbReference>
<dbReference type="PROSITE" id="PS50929">
    <property type="entry name" value="ABC_TM1F"/>
    <property type="match status" value="1"/>
</dbReference>
<protein>
    <submittedName>
        <fullName evidence="10">ABC transporter ATP-binding protein</fullName>
    </submittedName>
</protein>
<evidence type="ECO:0000256" key="3">
    <source>
        <dbReference type="ARBA" id="ARBA00022741"/>
    </source>
</evidence>
<proteinExistence type="predicted"/>
<dbReference type="InterPro" id="IPR003439">
    <property type="entry name" value="ABC_transporter-like_ATP-bd"/>
</dbReference>
<comment type="caution">
    <text evidence="10">The sequence shown here is derived from an EMBL/GenBank/DDBJ whole genome shotgun (WGS) entry which is preliminary data.</text>
</comment>
<dbReference type="SUPFAM" id="SSF90123">
    <property type="entry name" value="ABC transporter transmembrane region"/>
    <property type="match status" value="1"/>
</dbReference>
<feature type="domain" description="ABC transmembrane type-1" evidence="9">
    <location>
        <begin position="26"/>
        <end position="312"/>
    </location>
</feature>
<comment type="subcellular location">
    <subcellularLocation>
        <location evidence="1">Cell membrane</location>
        <topology evidence="1">Multi-pass membrane protein</topology>
    </subcellularLocation>
</comment>
<dbReference type="EMBL" id="JBHUMO010000039">
    <property type="protein sequence ID" value="MFD2728960.1"/>
    <property type="molecule type" value="Genomic_DNA"/>
</dbReference>
<evidence type="ECO:0000313" key="11">
    <source>
        <dbReference type="Proteomes" id="UP001597427"/>
    </source>
</evidence>
<dbReference type="Proteomes" id="UP001597427">
    <property type="component" value="Unassembled WGS sequence"/>
</dbReference>